<comment type="caution">
    <text evidence="9">The sequence shown here is derived from an EMBL/GenBank/DDBJ whole genome shotgun (WGS) entry which is preliminary data.</text>
</comment>
<keyword evidence="5" id="KW-0119">Carbohydrate metabolism</keyword>
<keyword evidence="4" id="KW-0413">Isomerase</keyword>
<dbReference type="EC" id="5.3.1.15" evidence="8"/>
<accession>A0A0F1AZG0</accession>
<dbReference type="GO" id="GO:0047828">
    <property type="term" value="F:D-lyxose ketol-isomerase activity"/>
    <property type="evidence" value="ECO:0007669"/>
    <property type="project" value="UniProtKB-EC"/>
</dbReference>
<comment type="similarity">
    <text evidence="7">Belongs to the D-lyxose ketol-isomerase family.</text>
</comment>
<dbReference type="OrthoDB" id="27002at2"/>
<dbReference type="Gene3D" id="2.60.120.10">
    <property type="entry name" value="Jelly Rolls"/>
    <property type="match status" value="1"/>
</dbReference>
<comment type="catalytic activity">
    <reaction evidence="6">
        <text>D-lyxose = D-xylulose</text>
        <dbReference type="Rhea" id="RHEA:14201"/>
        <dbReference type="ChEBI" id="CHEBI:16789"/>
        <dbReference type="ChEBI" id="CHEBI:17140"/>
        <dbReference type="EC" id="5.3.1.15"/>
    </reaction>
</comment>
<protein>
    <recommendedName>
        <fullName evidence="8">D-lyxose ketol-isomerase</fullName>
        <ecNumber evidence="8">5.3.1.15</ecNumber>
    </recommendedName>
</protein>
<evidence type="ECO:0000256" key="3">
    <source>
        <dbReference type="ARBA" id="ARBA00023211"/>
    </source>
</evidence>
<dbReference type="PATRIC" id="fig|1619248.3.peg.1218"/>
<sequence>MKRSDINEILGHTRQFFSMHDVHLPPFASFPPTKWQQLDRDAWREVFDLKLGWDVTAFGGNNFAAQGLTLFTLRNGSPNGMPYEKSYAEKIMHVRDRQVTPMHFHWRKREDIINRGGGNLIVELWNAGAHEETENTDVTVTVDGCRQTHAPGSQLRLTPGESICLTPDLYHSFWGERGFGDVLVGEVSSVNDDEHDNHFLQPVARYNNIEEDEPAVLVLCNEYNLFRI</sequence>
<dbReference type="InterPro" id="IPR014710">
    <property type="entry name" value="RmlC-like_jellyroll"/>
</dbReference>
<keyword evidence="2" id="KW-0479">Metal-binding</keyword>
<organism evidence="9 10">
    <name type="scientific">Enterobacter sichuanensis</name>
    <dbReference type="NCBI Taxonomy" id="2071710"/>
    <lineage>
        <taxon>Bacteria</taxon>
        <taxon>Pseudomonadati</taxon>
        <taxon>Pseudomonadota</taxon>
        <taxon>Gammaproteobacteria</taxon>
        <taxon>Enterobacterales</taxon>
        <taxon>Enterobacteriaceae</taxon>
        <taxon>Enterobacter</taxon>
        <taxon>Enterobacter cloacae complex</taxon>
    </lineage>
</organism>
<evidence type="ECO:0000256" key="5">
    <source>
        <dbReference type="ARBA" id="ARBA00023277"/>
    </source>
</evidence>
<evidence type="ECO:0000256" key="6">
    <source>
        <dbReference type="ARBA" id="ARBA00044907"/>
    </source>
</evidence>
<evidence type="ECO:0000313" key="10">
    <source>
        <dbReference type="Proteomes" id="UP000033352"/>
    </source>
</evidence>
<dbReference type="AlphaFoldDB" id="A0A0F1AZG0"/>
<evidence type="ECO:0000256" key="1">
    <source>
        <dbReference type="ARBA" id="ARBA00001936"/>
    </source>
</evidence>
<dbReference type="CDD" id="cd20309">
    <property type="entry name" value="cupin_EcSI"/>
    <property type="match status" value="1"/>
</dbReference>
<comment type="cofactor">
    <cofactor evidence="1">
        <name>Mn(2+)</name>
        <dbReference type="ChEBI" id="CHEBI:29035"/>
    </cofactor>
</comment>
<reference evidence="9 10" key="1">
    <citation type="submission" date="2015-03" db="EMBL/GenBank/DDBJ databases">
        <authorList>
            <person name="McCorrison J."/>
            <person name="Sanka R."/>
            <person name="Adams M."/>
            <person name="Brinkac L."/>
            <person name="Nierman W."/>
            <person name="Sutton G."/>
            <person name="Nelson K."/>
            <person name="Kiedrowski L."/>
            <person name="Guerrero D."/>
            <person name="Bonomo R."/>
        </authorList>
    </citation>
    <scope>NUCLEOTIDE SEQUENCE [LARGE SCALE GENOMIC DNA]</scope>
    <source>
        <strain evidence="9 10">35699</strain>
    </source>
</reference>
<dbReference type="Pfam" id="PF07385">
    <property type="entry name" value="Lyx_isomer"/>
    <property type="match status" value="1"/>
</dbReference>
<evidence type="ECO:0000256" key="7">
    <source>
        <dbReference type="ARBA" id="ARBA00044951"/>
    </source>
</evidence>
<proteinExistence type="inferred from homology"/>
<dbReference type="RefSeq" id="WP_045285538.1">
    <property type="nucleotide sequence ID" value="NZ_JZYX01000019.1"/>
</dbReference>
<dbReference type="InterPro" id="IPR047581">
    <property type="entry name" value="EcSI_cupin"/>
</dbReference>
<name>A0A0F1AZG0_9ENTR</name>
<dbReference type="InterPro" id="IPR010864">
    <property type="entry name" value="D-lyxose_isomer"/>
</dbReference>
<evidence type="ECO:0000313" key="9">
    <source>
        <dbReference type="EMBL" id="KJN27257.1"/>
    </source>
</evidence>
<dbReference type="EMBL" id="JZYX01000019">
    <property type="protein sequence ID" value="KJN27257.1"/>
    <property type="molecule type" value="Genomic_DNA"/>
</dbReference>
<keyword evidence="3" id="KW-0464">Manganese</keyword>
<gene>
    <name evidence="9" type="ORF">SS37_10700</name>
</gene>
<dbReference type="Proteomes" id="UP000033352">
    <property type="component" value="Unassembled WGS sequence"/>
</dbReference>
<evidence type="ECO:0000256" key="4">
    <source>
        <dbReference type="ARBA" id="ARBA00023235"/>
    </source>
</evidence>
<dbReference type="GO" id="GO:0046872">
    <property type="term" value="F:metal ion binding"/>
    <property type="evidence" value="ECO:0007669"/>
    <property type="project" value="UniProtKB-KW"/>
</dbReference>
<evidence type="ECO:0000256" key="8">
    <source>
        <dbReference type="ARBA" id="ARBA00044972"/>
    </source>
</evidence>
<evidence type="ECO:0000256" key="2">
    <source>
        <dbReference type="ARBA" id="ARBA00022723"/>
    </source>
</evidence>